<protein>
    <submittedName>
        <fullName evidence="7">MliC family protein</fullName>
    </submittedName>
</protein>
<dbReference type="Proteomes" id="UP000536442">
    <property type="component" value="Unassembled WGS sequence"/>
</dbReference>
<gene>
    <name evidence="7" type="ORF">HLV39_01995</name>
</gene>
<keyword evidence="4" id="KW-0449">Lipoprotein</keyword>
<evidence type="ECO:0000256" key="1">
    <source>
        <dbReference type="ARBA" id="ARBA00022729"/>
    </source>
</evidence>
<dbReference type="PROSITE" id="PS51257">
    <property type="entry name" value="PROKAR_LIPOPROTEIN"/>
    <property type="match status" value="1"/>
</dbReference>
<accession>A0A851HNF1</accession>
<evidence type="ECO:0000313" key="7">
    <source>
        <dbReference type="EMBL" id="NWN90270.1"/>
    </source>
</evidence>
<dbReference type="InterPro" id="IPR036328">
    <property type="entry name" value="MliC_sf"/>
</dbReference>
<sequence length="116" mass="11956">MKIYASVALASALFLTACAGSSQTGSQTTATASVHNYQCESGATIAATYPTSNTATVEYQGNSYDMDIAVSASGARYVGDKLEWWTKGSGAGSEGLLLQHMADGTSGDTIESCTKH</sequence>
<proteinExistence type="predicted"/>
<dbReference type="EMBL" id="JABEVQ010000001">
    <property type="protein sequence ID" value="NWN90270.1"/>
    <property type="molecule type" value="Genomic_DNA"/>
</dbReference>
<dbReference type="Pfam" id="PF09864">
    <property type="entry name" value="MliC"/>
    <property type="match status" value="1"/>
</dbReference>
<organism evidence="7 8">
    <name type="scientific">Marinobacter adhaerens</name>
    <dbReference type="NCBI Taxonomy" id="1033846"/>
    <lineage>
        <taxon>Bacteria</taxon>
        <taxon>Pseudomonadati</taxon>
        <taxon>Pseudomonadota</taxon>
        <taxon>Gammaproteobacteria</taxon>
        <taxon>Pseudomonadales</taxon>
        <taxon>Marinobacteraceae</taxon>
        <taxon>Marinobacter</taxon>
    </lineage>
</organism>
<keyword evidence="2" id="KW-0472">Membrane</keyword>
<feature type="signal peptide" evidence="5">
    <location>
        <begin position="1"/>
        <end position="19"/>
    </location>
</feature>
<dbReference type="InterPro" id="IPR018660">
    <property type="entry name" value="MliC"/>
</dbReference>
<keyword evidence="1 5" id="KW-0732">Signal</keyword>
<feature type="domain" description="C-type lysozyme inhibitor" evidence="6">
    <location>
        <begin position="37"/>
        <end position="102"/>
    </location>
</feature>
<reference evidence="7 8" key="1">
    <citation type="submission" date="2020-03" db="EMBL/GenBank/DDBJ databases">
        <title>Metagenomic, metatranscriptomic, and metabolomic analyses revealed the key microbes and metabolic features during the fermentation of ganjang, Korean traditional soy sauce.</title>
        <authorList>
            <person name="Chun B.H."/>
            <person name="Jeon C.O."/>
        </authorList>
    </citation>
    <scope>NUCLEOTIDE SEQUENCE [LARGE SCALE GENOMIC DNA]</scope>
    <source>
        <strain evidence="7 8">KG14</strain>
    </source>
</reference>
<name>A0A851HNF1_9GAMM</name>
<dbReference type="AlphaFoldDB" id="A0A851HNF1"/>
<keyword evidence="3" id="KW-0564">Palmitate</keyword>
<evidence type="ECO:0000259" key="6">
    <source>
        <dbReference type="Pfam" id="PF09864"/>
    </source>
</evidence>
<dbReference type="Gene3D" id="2.40.128.200">
    <property type="match status" value="1"/>
</dbReference>
<dbReference type="SUPFAM" id="SSF141488">
    <property type="entry name" value="YdhA-like"/>
    <property type="match status" value="1"/>
</dbReference>
<comment type="caution">
    <text evidence="7">The sequence shown here is derived from an EMBL/GenBank/DDBJ whole genome shotgun (WGS) entry which is preliminary data.</text>
</comment>
<evidence type="ECO:0000256" key="2">
    <source>
        <dbReference type="ARBA" id="ARBA00023136"/>
    </source>
</evidence>
<evidence type="ECO:0000256" key="4">
    <source>
        <dbReference type="ARBA" id="ARBA00023288"/>
    </source>
</evidence>
<feature type="chain" id="PRO_5032474099" evidence="5">
    <location>
        <begin position="20"/>
        <end position="116"/>
    </location>
</feature>
<keyword evidence="8" id="KW-1185">Reference proteome</keyword>
<evidence type="ECO:0000313" key="8">
    <source>
        <dbReference type="Proteomes" id="UP000536442"/>
    </source>
</evidence>
<evidence type="ECO:0000256" key="5">
    <source>
        <dbReference type="SAM" id="SignalP"/>
    </source>
</evidence>
<evidence type="ECO:0000256" key="3">
    <source>
        <dbReference type="ARBA" id="ARBA00023139"/>
    </source>
</evidence>